<dbReference type="PANTHER" id="PTHR21248:SF22">
    <property type="entry name" value="PHOSPHOLIPASE D"/>
    <property type="match status" value="1"/>
</dbReference>
<evidence type="ECO:0000313" key="8">
    <source>
        <dbReference type="EMBL" id="VEU70419.1"/>
    </source>
</evidence>
<reference evidence="8 9" key="1">
    <citation type="submission" date="2019-01" db="EMBL/GenBank/DDBJ databases">
        <authorList>
            <consortium name="Pathogen Informatics"/>
        </authorList>
    </citation>
    <scope>NUCLEOTIDE SEQUENCE [LARGE SCALE GENOMIC DNA]</scope>
    <source>
        <strain evidence="8 9">NCTC10194</strain>
    </source>
</reference>
<dbReference type="GO" id="GO:0030572">
    <property type="term" value="F:phosphatidyltransferase activity"/>
    <property type="evidence" value="ECO:0007669"/>
    <property type="project" value="UniProtKB-ARBA"/>
</dbReference>
<dbReference type="PROSITE" id="PS50035">
    <property type="entry name" value="PLD"/>
    <property type="match status" value="2"/>
</dbReference>
<keyword evidence="4 6" id="KW-1133">Transmembrane helix</keyword>
<dbReference type="PANTHER" id="PTHR21248">
    <property type="entry name" value="CARDIOLIPIN SYNTHASE"/>
    <property type="match status" value="1"/>
</dbReference>
<feature type="domain" description="PLD phosphodiesterase" evidence="7">
    <location>
        <begin position="384"/>
        <end position="411"/>
    </location>
</feature>
<dbReference type="InterPro" id="IPR027379">
    <property type="entry name" value="CLS_N"/>
</dbReference>
<keyword evidence="8" id="KW-0808">Transferase</keyword>
<evidence type="ECO:0000256" key="4">
    <source>
        <dbReference type="ARBA" id="ARBA00022989"/>
    </source>
</evidence>
<dbReference type="SUPFAM" id="SSF56024">
    <property type="entry name" value="Phospholipase D/nuclease"/>
    <property type="match status" value="2"/>
</dbReference>
<accession>A0A449AV80</accession>
<dbReference type="Pfam" id="PF13091">
    <property type="entry name" value="PLDc_2"/>
    <property type="match status" value="2"/>
</dbReference>
<dbReference type="CDD" id="cd09110">
    <property type="entry name" value="PLDc_CLS_1"/>
    <property type="match status" value="1"/>
</dbReference>
<evidence type="ECO:0000256" key="5">
    <source>
        <dbReference type="ARBA" id="ARBA00023136"/>
    </source>
</evidence>
<feature type="domain" description="PLD phosphodiesterase" evidence="7">
    <location>
        <begin position="205"/>
        <end position="232"/>
    </location>
</feature>
<keyword evidence="2" id="KW-1003">Cell membrane</keyword>
<evidence type="ECO:0000313" key="9">
    <source>
        <dbReference type="Proteomes" id="UP000290815"/>
    </source>
</evidence>
<comment type="subcellular location">
    <subcellularLocation>
        <location evidence="1">Cell membrane</location>
        <topology evidence="1">Multi-pass membrane protein</topology>
    </subcellularLocation>
</comment>
<keyword evidence="9" id="KW-1185">Reference proteome</keyword>
<dbReference type="InterPro" id="IPR025202">
    <property type="entry name" value="PLD-like_dom"/>
</dbReference>
<feature type="transmembrane region" description="Helical" evidence="6">
    <location>
        <begin position="40"/>
        <end position="63"/>
    </location>
</feature>
<dbReference type="GO" id="GO:0005886">
    <property type="term" value="C:plasma membrane"/>
    <property type="evidence" value="ECO:0007669"/>
    <property type="project" value="UniProtKB-SubCell"/>
</dbReference>
<evidence type="ECO:0000256" key="2">
    <source>
        <dbReference type="ARBA" id="ARBA00022475"/>
    </source>
</evidence>
<name>A0A449AV80_9BACT</name>
<dbReference type="CDD" id="cd09112">
    <property type="entry name" value="PLDc_CLS_2"/>
    <property type="match status" value="1"/>
</dbReference>
<organism evidence="8 9">
    <name type="scientific">Mycoplasmopsis glycophila</name>
    <dbReference type="NCBI Taxonomy" id="171285"/>
    <lineage>
        <taxon>Bacteria</taxon>
        <taxon>Bacillati</taxon>
        <taxon>Mycoplasmatota</taxon>
        <taxon>Mycoplasmoidales</taxon>
        <taxon>Metamycoplasmataceae</taxon>
        <taxon>Mycoplasmopsis</taxon>
    </lineage>
</organism>
<protein>
    <submittedName>
        <fullName evidence="8">Cardiolipin synthase</fullName>
        <ecNumber evidence="8">2.7.8.-</ecNumber>
    </submittedName>
</protein>
<feature type="transmembrane region" description="Helical" evidence="6">
    <location>
        <begin position="7"/>
        <end position="28"/>
    </location>
</feature>
<dbReference type="EC" id="2.7.8.-" evidence="8"/>
<proteinExistence type="predicted"/>
<evidence type="ECO:0000256" key="1">
    <source>
        <dbReference type="ARBA" id="ARBA00004651"/>
    </source>
</evidence>
<dbReference type="AlphaFoldDB" id="A0A449AV80"/>
<dbReference type="Proteomes" id="UP000290815">
    <property type="component" value="Chromosome"/>
</dbReference>
<dbReference type="Pfam" id="PF13396">
    <property type="entry name" value="PLDc_N"/>
    <property type="match status" value="1"/>
</dbReference>
<evidence type="ECO:0000256" key="3">
    <source>
        <dbReference type="ARBA" id="ARBA00022692"/>
    </source>
</evidence>
<dbReference type="Gene3D" id="3.30.870.10">
    <property type="entry name" value="Endonuclease Chain A"/>
    <property type="match status" value="2"/>
</dbReference>
<dbReference type="EMBL" id="LR215024">
    <property type="protein sequence ID" value="VEU70419.1"/>
    <property type="molecule type" value="Genomic_DNA"/>
</dbReference>
<evidence type="ECO:0000259" key="7">
    <source>
        <dbReference type="PROSITE" id="PS50035"/>
    </source>
</evidence>
<dbReference type="GO" id="GO:0032049">
    <property type="term" value="P:cardiolipin biosynthetic process"/>
    <property type="evidence" value="ECO:0007669"/>
    <property type="project" value="UniProtKB-ARBA"/>
</dbReference>
<evidence type="ECO:0000256" key="6">
    <source>
        <dbReference type="SAM" id="Phobius"/>
    </source>
</evidence>
<keyword evidence="3 6" id="KW-0812">Transmembrane</keyword>
<dbReference type="InterPro" id="IPR001736">
    <property type="entry name" value="PLipase_D/transphosphatidylase"/>
</dbReference>
<dbReference type="SMART" id="SM00155">
    <property type="entry name" value="PLDc"/>
    <property type="match status" value="2"/>
</dbReference>
<gene>
    <name evidence="8" type="primary">cls</name>
    <name evidence="8" type="ORF">NCTC10194_00430</name>
</gene>
<keyword evidence="5 6" id="KW-0472">Membrane</keyword>
<sequence length="469" mass="55098">MQRINVLYNWFFLVFLYVINVVFVFIIYYQKRQTNAKISWIYLILLFPVIGHILFLTFGLIFVNKNEIKILKRKSYDLKKYPELIRKNNSRFLDDLSKINNGVVLAGNIELFPEGYRFYEVLIDQIKNAQKSIFIVSYIIKKSEISEEIMSLLTAKLEEGVEIKWLVDDFGCTFSQKRALNKLAKKGAQIAFIGKIYYPLIHSKSFSRNHQKFVIVDSEIVFSGGNNISDEYASLSKKYGHWIDLNYMIQGAYVNSYNMHFMQFWEIVTNQKIEIDSHINSKIEIEQKNKNNLILVSDSPSLDYSEAEFFWLKMISDAKEEIMIATPYLSLTNSLEKQIILALKRGVKIKIFIPGLPDKKMVYKVTLQEAQNLMNHGLELYIFKNSFLHTKMGVIDQKVAWVGTNNMDSRSMFSQYETMDVFEGEQVNEVVQIFNWYKQFSIHFQRGDEIMPNRTFFNKFLANWTKPLI</sequence>
<dbReference type="KEGG" id="mgly:NCTC10194_00430"/>